<dbReference type="InterPro" id="IPR003692">
    <property type="entry name" value="Hydantoinase_B"/>
</dbReference>
<dbReference type="GO" id="GO:0003824">
    <property type="term" value="F:catalytic activity"/>
    <property type="evidence" value="ECO:0007669"/>
    <property type="project" value="InterPro"/>
</dbReference>
<evidence type="ECO:0000259" key="1">
    <source>
        <dbReference type="Pfam" id="PF02538"/>
    </source>
</evidence>
<dbReference type="AlphaFoldDB" id="A0A6J7DQK4"/>
<accession>A0A6J7DQK4</accession>
<evidence type="ECO:0000313" key="2">
    <source>
        <dbReference type="EMBL" id="CAB4873232.1"/>
    </source>
</evidence>
<proteinExistence type="predicted"/>
<dbReference type="Pfam" id="PF02538">
    <property type="entry name" value="Hydantoinase_B"/>
    <property type="match status" value="1"/>
</dbReference>
<organism evidence="2">
    <name type="scientific">freshwater metagenome</name>
    <dbReference type="NCBI Taxonomy" id="449393"/>
    <lineage>
        <taxon>unclassified sequences</taxon>
        <taxon>metagenomes</taxon>
        <taxon>ecological metagenomes</taxon>
    </lineage>
</organism>
<reference evidence="2" key="1">
    <citation type="submission" date="2020-05" db="EMBL/GenBank/DDBJ databases">
        <authorList>
            <person name="Chiriac C."/>
            <person name="Salcher M."/>
            <person name="Ghai R."/>
            <person name="Kavagutti S V."/>
        </authorList>
    </citation>
    <scope>NUCLEOTIDE SEQUENCE</scope>
</reference>
<sequence length="770" mass="84664">MSITERTLANERERRAESFIEGYLPPDELVVDPSLKMHTEYDTDIDPISYEVLRSKIWNVNWDHQETIRRVSGSPVVVYGYDFNTSIQTEDGEGVCFGPGNLFFSACADVCVKWTLEHRSMNVGINDGDIFLQDDPWIGTNHQMDAAVYAPVFWEGRLFAWVYNVLHQRELGGVEPGGFTQQARDVYSEPTFFPPMKLVENGQVREDVVDAWVRRSRLSGLMTLELRSQIAGVTLAKERVLDMVRRYGPGQVKGVMRKMIATTADVVGERLRSLPDGEWTDTRYVSGAVVGDLTPYRVSLSVRKVGDRLIYSNKGTDESVGSFNITAGVLRACITNTLLTFLCYDQYLCAAGLLQQVDFDFERGTISAARHPSAVSTSLGLVVSIVQSQHLNMKMFSTNDATAHQTFATSACSTLIYNHTFGIDQFGNPTANFPTDGIVGGLGAFPWRDGLEHGGTMSSTMNPVGSVEGLEHEIPVLWLYRREAVDSGGHGQWRGGACLIAAMVGHRSPEHYISSGGLAQSVTQQPGVLGGFPATGGQMWRAEDCAIRDWLASGRVPGTPEALREMAPELALAAPKVFDNRITENDVFEVLPNPGASYGDPVLRLPELVEDDVREGKSSREEADRIYGVVLHEDGSLDAAATTERRAALLRDRLVAAKPAPEPRSGTITSVVERALATVVVGPGQNGAALACVHCHQELAPREGNYRLGTAWLEYRTPEFGAHFTDPQEQVGHDLRWRSYLCPSCGHALDGELCRPDDDPVWDVRLAPAE</sequence>
<dbReference type="EMBL" id="CAFBLQ010000081">
    <property type="protein sequence ID" value="CAB4873232.1"/>
    <property type="molecule type" value="Genomic_DNA"/>
</dbReference>
<protein>
    <submittedName>
        <fullName evidence="2">Unannotated protein</fullName>
    </submittedName>
</protein>
<feature type="domain" description="Hydantoinase B/oxoprolinase" evidence="1">
    <location>
        <begin position="46"/>
        <end position="601"/>
    </location>
</feature>
<gene>
    <name evidence="2" type="ORF">UFOPK3423_00860</name>
</gene>
<name>A0A6J7DQK4_9ZZZZ</name>